<proteinExistence type="predicted"/>
<dbReference type="RefSeq" id="WP_260409428.1">
    <property type="nucleotide sequence ID" value="NZ_JACHCC010000012.1"/>
</dbReference>
<evidence type="ECO:0008006" key="3">
    <source>
        <dbReference type="Google" id="ProtNLM"/>
    </source>
</evidence>
<protein>
    <recommendedName>
        <fullName evidence="3">Polysaccharide lyase-like protein</fullName>
    </recommendedName>
</protein>
<name>A0A7X0J849_9SPHI</name>
<reference evidence="1 2" key="1">
    <citation type="submission" date="2020-08" db="EMBL/GenBank/DDBJ databases">
        <title>Genomic Encyclopedia of Type Strains, Phase IV (KMG-V): Genome sequencing to study the core and pangenomes of soil and plant-associated prokaryotes.</title>
        <authorList>
            <person name="Whitman W."/>
        </authorList>
    </citation>
    <scope>NUCLEOTIDE SEQUENCE [LARGE SCALE GENOMIC DNA]</scope>
    <source>
        <strain evidence="1 2">M2T3</strain>
    </source>
</reference>
<organism evidence="1 2">
    <name type="scientific">Pedobacter cryoconitis</name>
    <dbReference type="NCBI Taxonomy" id="188932"/>
    <lineage>
        <taxon>Bacteria</taxon>
        <taxon>Pseudomonadati</taxon>
        <taxon>Bacteroidota</taxon>
        <taxon>Sphingobacteriia</taxon>
        <taxon>Sphingobacteriales</taxon>
        <taxon>Sphingobacteriaceae</taxon>
        <taxon>Pedobacter</taxon>
    </lineage>
</organism>
<evidence type="ECO:0000313" key="1">
    <source>
        <dbReference type="EMBL" id="MBB6502072.1"/>
    </source>
</evidence>
<dbReference type="EMBL" id="JACHCC010000012">
    <property type="protein sequence ID" value="MBB6502072.1"/>
    <property type="molecule type" value="Genomic_DNA"/>
</dbReference>
<gene>
    <name evidence="1" type="ORF">HDF25_004249</name>
</gene>
<evidence type="ECO:0000313" key="2">
    <source>
        <dbReference type="Proteomes" id="UP000521017"/>
    </source>
</evidence>
<sequence length="258" mass="28347">MMNKIDLIGITLAMGCVFTLTNCKKQNDNAVQSANSSQIIPNAASSILFNGDASNGANNVWKDINVEQNGAVSTVKDETGTLCWNFLKPVGSHRAEGHGAKNFQGVEGDDIYIGWTSKVYMPVTLKTEAIFQWKAYPTATASANHPIMLHTVNGKLELQHFDENHVATVPWSIPLATGTWQKFVLRMKLSKDASVGFIEFWYNGTQQTLSNGKQRLNCRTLDSDLCDPKWGVYGGDSSQVTQIVKKIRIASAYIDAAQ</sequence>
<dbReference type="Gene3D" id="2.60.120.200">
    <property type="match status" value="1"/>
</dbReference>
<accession>A0A7X0J849</accession>
<dbReference type="Proteomes" id="UP000521017">
    <property type="component" value="Unassembled WGS sequence"/>
</dbReference>
<comment type="caution">
    <text evidence="1">The sequence shown here is derived from an EMBL/GenBank/DDBJ whole genome shotgun (WGS) entry which is preliminary data.</text>
</comment>
<dbReference type="AlphaFoldDB" id="A0A7X0J849"/>
<dbReference type="Pfam" id="PF14099">
    <property type="entry name" value="Polysacc_lyase"/>
    <property type="match status" value="1"/>
</dbReference>
<dbReference type="InterPro" id="IPR025975">
    <property type="entry name" value="Polysacc_lyase"/>
</dbReference>